<protein>
    <submittedName>
        <fullName evidence="2">Uncharacterized protein</fullName>
    </submittedName>
</protein>
<feature type="region of interest" description="Disordered" evidence="1">
    <location>
        <begin position="242"/>
        <end position="262"/>
    </location>
</feature>
<dbReference type="AlphaFoldDB" id="A0AAV7VGE6"/>
<feature type="compositionally biased region" description="Basic residues" evidence="1">
    <location>
        <begin position="69"/>
        <end position="86"/>
    </location>
</feature>
<feature type="region of interest" description="Disordered" evidence="1">
    <location>
        <begin position="178"/>
        <end position="227"/>
    </location>
</feature>
<sequence length="351" mass="37789">MNELRGAWPRRQDGGRTFIVLRTPPSSALNTPESSPLRGPSRREDIVTFCPEASDDNQSPDSVREPRQTRRVRGLKLAARKGRAHPRCGGPSQRGAYWGRSGEEPSQDLRLAPQTPPPPVHDQHSREPLNCFGLQHLLTLAQAAGHAATRQRPAVNFVCQRLVSLQLFVTVPQSAVPSGAAEAPITPTPSRTPGAARCTSTTPAVGTPTSASPRAAQGPVSFLPASSNAVPSVRQPLQLSVRSAPAATGAQARARPSQPLQAVRSQLPSTVLTTWDGKSSPPREIHLHERQSASCLDFQLPGNGMPGNHSQPDRPHSRAPGSCRRFMLSLFGYPPEVTPVISVRRTPRLYA</sequence>
<reference evidence="2" key="1">
    <citation type="journal article" date="2022" name="bioRxiv">
        <title>Sequencing and chromosome-scale assembly of the giantPleurodeles waltlgenome.</title>
        <authorList>
            <person name="Brown T."/>
            <person name="Elewa A."/>
            <person name="Iarovenko S."/>
            <person name="Subramanian E."/>
            <person name="Araus A.J."/>
            <person name="Petzold A."/>
            <person name="Susuki M."/>
            <person name="Suzuki K.-i.T."/>
            <person name="Hayashi T."/>
            <person name="Toyoda A."/>
            <person name="Oliveira C."/>
            <person name="Osipova E."/>
            <person name="Leigh N.D."/>
            <person name="Simon A."/>
            <person name="Yun M.H."/>
        </authorList>
    </citation>
    <scope>NUCLEOTIDE SEQUENCE</scope>
    <source>
        <strain evidence="2">20211129_DDA</strain>
        <tissue evidence="2">Liver</tissue>
    </source>
</reference>
<evidence type="ECO:0000313" key="3">
    <source>
        <dbReference type="Proteomes" id="UP001066276"/>
    </source>
</evidence>
<gene>
    <name evidence="2" type="ORF">NDU88_004495</name>
</gene>
<organism evidence="2 3">
    <name type="scientific">Pleurodeles waltl</name>
    <name type="common">Iberian ribbed newt</name>
    <dbReference type="NCBI Taxonomy" id="8319"/>
    <lineage>
        <taxon>Eukaryota</taxon>
        <taxon>Metazoa</taxon>
        <taxon>Chordata</taxon>
        <taxon>Craniata</taxon>
        <taxon>Vertebrata</taxon>
        <taxon>Euteleostomi</taxon>
        <taxon>Amphibia</taxon>
        <taxon>Batrachia</taxon>
        <taxon>Caudata</taxon>
        <taxon>Salamandroidea</taxon>
        <taxon>Salamandridae</taxon>
        <taxon>Pleurodelinae</taxon>
        <taxon>Pleurodeles</taxon>
    </lineage>
</organism>
<feature type="compositionally biased region" description="Polar residues" evidence="1">
    <location>
        <begin position="198"/>
        <end position="212"/>
    </location>
</feature>
<evidence type="ECO:0000313" key="2">
    <source>
        <dbReference type="EMBL" id="KAJ1200674.1"/>
    </source>
</evidence>
<accession>A0AAV7VGE6</accession>
<feature type="compositionally biased region" description="Low complexity" evidence="1">
    <location>
        <begin position="242"/>
        <end position="255"/>
    </location>
</feature>
<proteinExistence type="predicted"/>
<dbReference type="EMBL" id="JANPWB010000003">
    <property type="protein sequence ID" value="KAJ1200674.1"/>
    <property type="molecule type" value="Genomic_DNA"/>
</dbReference>
<evidence type="ECO:0000256" key="1">
    <source>
        <dbReference type="SAM" id="MobiDB-lite"/>
    </source>
</evidence>
<feature type="compositionally biased region" description="Polar residues" evidence="1">
    <location>
        <begin position="24"/>
        <end position="34"/>
    </location>
</feature>
<dbReference type="Proteomes" id="UP001066276">
    <property type="component" value="Chromosome 2_1"/>
</dbReference>
<keyword evidence="3" id="KW-1185">Reference proteome</keyword>
<comment type="caution">
    <text evidence="2">The sequence shown here is derived from an EMBL/GenBank/DDBJ whole genome shotgun (WGS) entry which is preliminary data.</text>
</comment>
<feature type="region of interest" description="Disordered" evidence="1">
    <location>
        <begin position="1"/>
        <end position="124"/>
    </location>
</feature>
<feature type="region of interest" description="Disordered" evidence="1">
    <location>
        <begin position="302"/>
        <end position="321"/>
    </location>
</feature>
<name>A0AAV7VGE6_PLEWA</name>